<dbReference type="GO" id="GO:0006018">
    <property type="term" value="P:2-deoxyribose 1-phosphate catabolic process"/>
    <property type="evidence" value="ECO:0007669"/>
    <property type="project" value="UniProtKB-UniRule"/>
</dbReference>
<dbReference type="SUPFAM" id="SSF51569">
    <property type="entry name" value="Aldolase"/>
    <property type="match status" value="1"/>
</dbReference>
<dbReference type="HAMAP" id="MF_00114">
    <property type="entry name" value="DeoC_type1"/>
    <property type="match status" value="1"/>
</dbReference>
<evidence type="ECO:0000256" key="4">
    <source>
        <dbReference type="ARBA" id="ARBA00023270"/>
    </source>
</evidence>
<comment type="caution">
    <text evidence="7">The sequence shown here is derived from an EMBL/GenBank/DDBJ whole genome shotgun (WGS) entry which is preliminary data.</text>
</comment>
<keyword evidence="3 6" id="KW-0456">Lyase</keyword>
<dbReference type="GO" id="GO:0009264">
    <property type="term" value="P:deoxyribonucleotide catabolic process"/>
    <property type="evidence" value="ECO:0007669"/>
    <property type="project" value="UniProtKB-UniRule"/>
</dbReference>
<comment type="catalytic activity">
    <reaction evidence="5 6">
        <text>2-deoxy-D-ribose 5-phosphate = D-glyceraldehyde 3-phosphate + acetaldehyde</text>
        <dbReference type="Rhea" id="RHEA:12821"/>
        <dbReference type="ChEBI" id="CHEBI:15343"/>
        <dbReference type="ChEBI" id="CHEBI:59776"/>
        <dbReference type="ChEBI" id="CHEBI:62877"/>
        <dbReference type="EC" id="4.1.2.4"/>
    </reaction>
</comment>
<evidence type="ECO:0000313" key="7">
    <source>
        <dbReference type="EMBL" id="MBC2605455.1"/>
    </source>
</evidence>
<dbReference type="UniPathway" id="UPA00002">
    <property type="reaction ID" value="UER00468"/>
</dbReference>
<keyword evidence="2 6" id="KW-0963">Cytoplasm</keyword>
<evidence type="ECO:0000256" key="1">
    <source>
        <dbReference type="ARBA" id="ARBA00010936"/>
    </source>
</evidence>
<comment type="subcellular location">
    <subcellularLocation>
        <location evidence="6">Cytoplasm</location>
    </subcellularLocation>
</comment>
<keyword evidence="8" id="KW-1185">Reference proteome</keyword>
<dbReference type="InterPro" id="IPR002915">
    <property type="entry name" value="DeoC/FbaB/LacD_aldolase"/>
</dbReference>
<evidence type="ECO:0000256" key="6">
    <source>
        <dbReference type="HAMAP-Rule" id="MF_00114"/>
    </source>
</evidence>
<dbReference type="PANTHER" id="PTHR10889:SF1">
    <property type="entry name" value="DEOXYRIBOSE-PHOSPHATE ALDOLASE"/>
    <property type="match status" value="1"/>
</dbReference>
<evidence type="ECO:0000256" key="5">
    <source>
        <dbReference type="ARBA" id="ARBA00048791"/>
    </source>
</evidence>
<dbReference type="InterPro" id="IPR028581">
    <property type="entry name" value="DeoC_typeI"/>
</dbReference>
<proteinExistence type="inferred from homology"/>
<accession>A0A7X1B4H1</accession>
<sequence length="230" mass="24358">MSTPIARYLDHAVLKPDLTLAEATEAIELGLKYEVRTVCVRPCDVELANKLCQGTSTDVCVVLAFPHGTHTTASKVAEAQEYVRLGVAEVDMVANYGRICSEDWDYVKSDIAAVAEVLKPAGIPLKVIFETSTLKLEHIKKVTELCIEAGADFVKTSTGFNGAGATEEAVKAMVETAAGRIKVKPSGGIRGYAQAKAYVDMGADRLGVGFTSTPGICDDTETVPAAPGAY</sequence>
<dbReference type="GO" id="GO:0005737">
    <property type="term" value="C:cytoplasm"/>
    <property type="evidence" value="ECO:0007669"/>
    <property type="project" value="UniProtKB-SubCell"/>
</dbReference>
<name>A0A7X1B4H1_9BACT</name>
<protein>
    <recommendedName>
        <fullName evidence="6">Deoxyribose-phosphate aldolase</fullName>
        <shortName evidence="6">DERA</shortName>
        <ecNumber evidence="6">4.1.2.4</ecNumber>
    </recommendedName>
    <alternativeName>
        <fullName evidence="6">2-deoxy-D-ribose 5-phosphate aldolase</fullName>
    </alternativeName>
    <alternativeName>
        <fullName evidence="6">Phosphodeoxyriboaldolase</fullName>
        <shortName evidence="6">Deoxyriboaldolase</shortName>
    </alternativeName>
</protein>
<evidence type="ECO:0000256" key="2">
    <source>
        <dbReference type="ARBA" id="ARBA00022490"/>
    </source>
</evidence>
<dbReference type="GO" id="GO:0004139">
    <property type="term" value="F:deoxyribose-phosphate aldolase activity"/>
    <property type="evidence" value="ECO:0007669"/>
    <property type="project" value="UniProtKB-UniRule"/>
</dbReference>
<dbReference type="CDD" id="cd00959">
    <property type="entry name" value="DeoC"/>
    <property type="match status" value="1"/>
</dbReference>
<dbReference type="PANTHER" id="PTHR10889">
    <property type="entry name" value="DEOXYRIBOSE-PHOSPHATE ALDOLASE"/>
    <property type="match status" value="1"/>
</dbReference>
<reference evidence="7 8" key="1">
    <citation type="submission" date="2020-07" db="EMBL/GenBank/DDBJ databases">
        <authorList>
            <person name="Feng X."/>
        </authorList>
    </citation>
    <scope>NUCLEOTIDE SEQUENCE [LARGE SCALE GENOMIC DNA]</scope>
    <source>
        <strain evidence="7 8">JCM23202</strain>
    </source>
</reference>
<dbReference type="InterPro" id="IPR011343">
    <property type="entry name" value="DeoC"/>
</dbReference>
<feature type="active site" description="Proton donor/acceptor" evidence="6">
    <location>
        <position position="91"/>
    </location>
</feature>
<dbReference type="Proteomes" id="UP000526501">
    <property type="component" value="Unassembled WGS sequence"/>
</dbReference>
<dbReference type="RefSeq" id="WP_185659332.1">
    <property type="nucleotide sequence ID" value="NZ_CAWPOO010000006.1"/>
</dbReference>
<feature type="active site" description="Schiff-base intermediate with acetaldehyde" evidence="6">
    <location>
        <position position="155"/>
    </location>
</feature>
<feature type="active site" description="Proton donor/acceptor" evidence="6">
    <location>
        <position position="184"/>
    </location>
</feature>
<dbReference type="Pfam" id="PF01791">
    <property type="entry name" value="DeoC"/>
    <property type="match status" value="1"/>
</dbReference>
<comment type="function">
    <text evidence="6">Catalyzes a reversible aldol reaction between acetaldehyde and D-glyceraldehyde 3-phosphate to generate 2-deoxy-D-ribose 5-phosphate.</text>
</comment>
<dbReference type="NCBIfam" id="TIGR00126">
    <property type="entry name" value="deoC"/>
    <property type="match status" value="1"/>
</dbReference>
<dbReference type="Gene3D" id="3.20.20.70">
    <property type="entry name" value="Aldolase class I"/>
    <property type="match status" value="1"/>
</dbReference>
<dbReference type="EMBL" id="JACHVC010000006">
    <property type="protein sequence ID" value="MBC2605455.1"/>
    <property type="molecule type" value="Genomic_DNA"/>
</dbReference>
<dbReference type="GO" id="GO:0016052">
    <property type="term" value="P:carbohydrate catabolic process"/>
    <property type="evidence" value="ECO:0007669"/>
    <property type="project" value="TreeGrafter"/>
</dbReference>
<dbReference type="PIRSF" id="PIRSF001357">
    <property type="entry name" value="DeoC"/>
    <property type="match status" value="1"/>
</dbReference>
<dbReference type="EC" id="4.1.2.4" evidence="6"/>
<comment type="similarity">
    <text evidence="1 6">Belongs to the DeoC/FbaB aldolase family. DeoC type 1 subfamily.</text>
</comment>
<organism evidence="7 8">
    <name type="scientific">Pelagicoccus albus</name>
    <dbReference type="NCBI Taxonomy" id="415222"/>
    <lineage>
        <taxon>Bacteria</taxon>
        <taxon>Pseudomonadati</taxon>
        <taxon>Verrucomicrobiota</taxon>
        <taxon>Opitutia</taxon>
        <taxon>Puniceicoccales</taxon>
        <taxon>Pelagicoccaceae</taxon>
        <taxon>Pelagicoccus</taxon>
    </lineage>
</organism>
<comment type="pathway">
    <text evidence="6">Carbohydrate degradation; 2-deoxy-D-ribose 1-phosphate degradation; D-glyceraldehyde 3-phosphate and acetaldehyde from 2-deoxy-alpha-D-ribose 1-phosphate: step 2/2.</text>
</comment>
<keyword evidence="4 6" id="KW-0704">Schiff base</keyword>
<dbReference type="AlphaFoldDB" id="A0A7X1B4H1"/>
<dbReference type="SMART" id="SM01133">
    <property type="entry name" value="DeoC"/>
    <property type="match status" value="1"/>
</dbReference>
<evidence type="ECO:0000256" key="3">
    <source>
        <dbReference type="ARBA" id="ARBA00023239"/>
    </source>
</evidence>
<gene>
    <name evidence="6 7" type="primary">deoC</name>
    <name evidence="7" type="ORF">H5P27_05310</name>
</gene>
<evidence type="ECO:0000313" key="8">
    <source>
        <dbReference type="Proteomes" id="UP000526501"/>
    </source>
</evidence>
<dbReference type="InterPro" id="IPR013785">
    <property type="entry name" value="Aldolase_TIM"/>
</dbReference>